<evidence type="ECO:0000256" key="7">
    <source>
        <dbReference type="ARBA" id="ARBA00023136"/>
    </source>
</evidence>
<gene>
    <name evidence="9" type="ORF">EXN66_Car009054</name>
</gene>
<proteinExistence type="predicted"/>
<reference evidence="9 10" key="1">
    <citation type="submission" date="2019-02" db="EMBL/GenBank/DDBJ databases">
        <title>Opniocepnalus argus genome.</title>
        <authorList>
            <person name="Zhou C."/>
            <person name="Xiao S."/>
        </authorList>
    </citation>
    <scope>NUCLEOTIDE SEQUENCE [LARGE SCALE GENOMIC DNA]</scope>
    <source>
        <strain evidence="9">OARG1902GOOAL</strain>
        <tissue evidence="9">Muscle</tissue>
    </source>
</reference>
<dbReference type="AlphaFoldDB" id="A0A6G1PTR2"/>
<evidence type="ECO:0000256" key="2">
    <source>
        <dbReference type="ARBA" id="ARBA00004496"/>
    </source>
</evidence>
<evidence type="ECO:0000256" key="1">
    <source>
        <dbReference type="ARBA" id="ARBA00004308"/>
    </source>
</evidence>
<evidence type="ECO:0000256" key="5">
    <source>
        <dbReference type="ARBA" id="ARBA00022737"/>
    </source>
</evidence>
<evidence type="ECO:0000313" key="9">
    <source>
        <dbReference type="EMBL" id="KAF3693378.1"/>
    </source>
</evidence>
<dbReference type="InterPro" id="IPR011992">
    <property type="entry name" value="EF-hand-dom_pair"/>
</dbReference>
<dbReference type="Gene3D" id="1.10.238.10">
    <property type="entry name" value="EF-hand"/>
    <property type="match status" value="1"/>
</dbReference>
<evidence type="ECO:0000256" key="4">
    <source>
        <dbReference type="ARBA" id="ARBA00022723"/>
    </source>
</evidence>
<reference evidence="10" key="2">
    <citation type="submission" date="2019-02" db="EMBL/GenBank/DDBJ databases">
        <title>Opniocepnalus argus Var Kimnra genome.</title>
        <authorList>
            <person name="Zhou C."/>
            <person name="Xiao S."/>
        </authorList>
    </citation>
    <scope>NUCLEOTIDE SEQUENCE [LARGE SCALE GENOMIC DNA]</scope>
</reference>
<feature type="region of interest" description="Disordered" evidence="8">
    <location>
        <begin position="22"/>
        <end position="46"/>
    </location>
</feature>
<organism evidence="9 10">
    <name type="scientific">Channa argus</name>
    <name type="common">Northern snakehead</name>
    <name type="synonym">Ophicephalus argus</name>
    <dbReference type="NCBI Taxonomy" id="215402"/>
    <lineage>
        <taxon>Eukaryota</taxon>
        <taxon>Metazoa</taxon>
        <taxon>Chordata</taxon>
        <taxon>Craniata</taxon>
        <taxon>Vertebrata</taxon>
        <taxon>Euteleostomi</taxon>
        <taxon>Actinopterygii</taxon>
        <taxon>Neopterygii</taxon>
        <taxon>Teleostei</taxon>
        <taxon>Neoteleostei</taxon>
        <taxon>Acanthomorphata</taxon>
        <taxon>Anabantaria</taxon>
        <taxon>Anabantiformes</taxon>
        <taxon>Channoidei</taxon>
        <taxon>Channidae</taxon>
        <taxon>Channa</taxon>
    </lineage>
</organism>
<dbReference type="PROSITE" id="PS00018">
    <property type="entry name" value="EF_HAND_1"/>
    <property type="match status" value="1"/>
</dbReference>
<dbReference type="SUPFAM" id="SSF47473">
    <property type="entry name" value="EF-hand"/>
    <property type="match status" value="1"/>
</dbReference>
<dbReference type="PANTHER" id="PTHR46735:SF3">
    <property type="entry name" value="CALPAIN SMALL SUBUNIT 1-RELATED"/>
    <property type="match status" value="1"/>
</dbReference>
<comment type="subcellular location">
    <subcellularLocation>
        <location evidence="2">Cytoplasm</location>
    </subcellularLocation>
    <subcellularLocation>
        <location evidence="1">Endomembrane system</location>
    </subcellularLocation>
</comment>
<sequence>MNLAKSLIGGILKVVTDVDPSQFVPSGPPPVRRPLHASQSQESDEEKQFRRVFEQLAGDTRAKPRVGGFPLAQQQEYWFYWRPGRLVSPWVESGGRVTAQGNWASTSLNTCGTTSRDGRSVNREAEKKTPLRLSLIIRVFSVCLQAIYLSHDTDRSGLISGGELPSAFKAAGCLKLTVFVCEGFPLNDQLYQLISRRYSDENGNMDFDNFIGCLVRLDAMCLFTARLKLNANHTLLHLMVIGFPNVGVLSAGMNMYSCSAGAFKTLDKNNSGSIDLDIKEWLQLTMYS</sequence>
<dbReference type="GO" id="GO:0012505">
    <property type="term" value="C:endomembrane system"/>
    <property type="evidence" value="ECO:0007669"/>
    <property type="project" value="UniProtKB-SubCell"/>
</dbReference>
<dbReference type="InterPro" id="IPR018247">
    <property type="entry name" value="EF_Hand_1_Ca_BS"/>
</dbReference>
<protein>
    <submittedName>
        <fullName evidence="9">Calpain small subunit 2</fullName>
    </submittedName>
</protein>
<evidence type="ECO:0000256" key="8">
    <source>
        <dbReference type="SAM" id="MobiDB-lite"/>
    </source>
</evidence>
<evidence type="ECO:0000256" key="3">
    <source>
        <dbReference type="ARBA" id="ARBA00022490"/>
    </source>
</evidence>
<keyword evidence="3" id="KW-0963">Cytoplasm</keyword>
<dbReference type="Proteomes" id="UP000503349">
    <property type="component" value="Chromosome 8"/>
</dbReference>
<evidence type="ECO:0000313" key="10">
    <source>
        <dbReference type="Proteomes" id="UP000503349"/>
    </source>
</evidence>
<evidence type="ECO:0000256" key="6">
    <source>
        <dbReference type="ARBA" id="ARBA00022837"/>
    </source>
</evidence>
<keyword evidence="6" id="KW-0106">Calcium</keyword>
<keyword evidence="5" id="KW-0677">Repeat</keyword>
<keyword evidence="10" id="KW-1185">Reference proteome</keyword>
<accession>A0A6G1PTR2</accession>
<name>A0A6G1PTR2_CHAAH</name>
<dbReference type="GO" id="GO:0110158">
    <property type="term" value="C:calpain complex"/>
    <property type="evidence" value="ECO:0007669"/>
    <property type="project" value="TreeGrafter"/>
</dbReference>
<keyword evidence="4" id="KW-0479">Metal-binding</keyword>
<dbReference type="EMBL" id="CM015719">
    <property type="protein sequence ID" value="KAF3693378.1"/>
    <property type="molecule type" value="Genomic_DNA"/>
</dbReference>
<dbReference type="PANTHER" id="PTHR46735">
    <property type="entry name" value="CALPAIN, SMALL SUBUNIT 1 A-RELATED"/>
    <property type="match status" value="1"/>
</dbReference>
<dbReference type="GO" id="GO:0046872">
    <property type="term" value="F:metal ion binding"/>
    <property type="evidence" value="ECO:0007669"/>
    <property type="project" value="UniProtKB-KW"/>
</dbReference>
<keyword evidence="7" id="KW-0472">Membrane</keyword>